<dbReference type="OrthoDB" id="5243888at2"/>
<feature type="transmembrane region" description="Helical" evidence="4">
    <location>
        <begin position="77"/>
        <end position="95"/>
    </location>
</feature>
<organism evidence="5 6">
    <name type="scientific">Flavobacterium croceum DSM 17960</name>
    <dbReference type="NCBI Taxonomy" id="1121886"/>
    <lineage>
        <taxon>Bacteria</taxon>
        <taxon>Pseudomonadati</taxon>
        <taxon>Bacteroidota</taxon>
        <taxon>Flavobacteriia</taxon>
        <taxon>Flavobacteriales</taxon>
        <taxon>Flavobacteriaceae</taxon>
        <taxon>Flavobacterium</taxon>
    </lineage>
</organism>
<name>A0A2S4N9D0_9FLAO</name>
<evidence type="ECO:0000313" key="5">
    <source>
        <dbReference type="EMBL" id="POS02311.1"/>
    </source>
</evidence>
<keyword evidence="6" id="KW-1185">Reference proteome</keyword>
<evidence type="ECO:0000256" key="1">
    <source>
        <dbReference type="ARBA" id="ARBA00009324"/>
    </source>
</evidence>
<evidence type="ECO:0000313" key="6">
    <source>
        <dbReference type="Proteomes" id="UP000237056"/>
    </source>
</evidence>
<gene>
    <name evidence="5" type="ORF">Q361_10430</name>
</gene>
<dbReference type="InterPro" id="IPR045019">
    <property type="entry name" value="BETA-OHASE-like"/>
</dbReference>
<evidence type="ECO:0000256" key="3">
    <source>
        <dbReference type="ARBA" id="ARBA00023002"/>
    </source>
</evidence>
<keyword evidence="3" id="KW-0560">Oxidoreductase</keyword>
<reference evidence="5 6" key="1">
    <citation type="submission" date="2018-01" db="EMBL/GenBank/DDBJ databases">
        <title>Genomic Encyclopedia of Type Strains, Phase I: the one thousand microbial genomes (KMG-I) project.</title>
        <authorList>
            <person name="Goeker M."/>
        </authorList>
    </citation>
    <scope>NUCLEOTIDE SEQUENCE [LARGE SCALE GENOMIC DNA]</scope>
    <source>
        <strain evidence="5 6">DSM 17960</strain>
    </source>
</reference>
<feature type="transmembrane region" description="Helical" evidence="4">
    <location>
        <begin position="6"/>
        <end position="24"/>
    </location>
</feature>
<dbReference type="GO" id="GO:0016123">
    <property type="term" value="P:xanthophyll biosynthetic process"/>
    <property type="evidence" value="ECO:0007669"/>
    <property type="project" value="TreeGrafter"/>
</dbReference>
<keyword evidence="4" id="KW-1133">Transmembrane helix</keyword>
<evidence type="ECO:0000256" key="2">
    <source>
        <dbReference type="ARBA" id="ARBA00022746"/>
    </source>
</evidence>
<dbReference type="EMBL" id="PQNY01000004">
    <property type="protein sequence ID" value="POS02311.1"/>
    <property type="molecule type" value="Genomic_DNA"/>
</dbReference>
<feature type="transmembrane region" description="Helical" evidence="4">
    <location>
        <begin position="54"/>
        <end position="71"/>
    </location>
</feature>
<dbReference type="RefSeq" id="WP_103725378.1">
    <property type="nucleotide sequence ID" value="NZ_PQNY01000004.1"/>
</dbReference>
<accession>A0A2S4N9D0</accession>
<dbReference type="GO" id="GO:0016119">
    <property type="term" value="P:carotene metabolic process"/>
    <property type="evidence" value="ECO:0007669"/>
    <property type="project" value="TreeGrafter"/>
</dbReference>
<keyword evidence="4" id="KW-0472">Membrane</keyword>
<evidence type="ECO:0000256" key="4">
    <source>
        <dbReference type="SAM" id="Phobius"/>
    </source>
</evidence>
<comment type="similarity">
    <text evidence="1">Belongs to the sterol desaturase family.</text>
</comment>
<dbReference type="GO" id="GO:0010291">
    <property type="term" value="F:beta-carotene 3-hydroxylase activity"/>
    <property type="evidence" value="ECO:0007669"/>
    <property type="project" value="TreeGrafter"/>
</dbReference>
<protein>
    <submittedName>
        <fullName evidence="5">Beta-carotene 3-hydroxylase</fullName>
    </submittedName>
</protein>
<keyword evidence="2" id="KW-0125">Carotenoid biosynthesis</keyword>
<proteinExistence type="inferred from homology"/>
<dbReference type="AlphaFoldDB" id="A0A2S4N9D0"/>
<dbReference type="PANTHER" id="PTHR31899">
    <property type="entry name" value="BETA-CAROTENE 3-HYDROXYLASE 1, CHLOROPLASTIC"/>
    <property type="match status" value="1"/>
</dbReference>
<keyword evidence="4" id="KW-0812">Transmembrane</keyword>
<sequence length="148" mass="17725">MTTLYFILITLGTFLIMEMVTWLTHKYVMHGFLWYLHEDHHQPKYKGLFEKNDAFFVIFAIPSILLFYFGVNPELNYKFFVGLGILLYGLAYFVVHDIIIHQRVKWFTRSKNKYISGLRRGHKVHHKHLGKEEGECFGMLLVPKKYFF</sequence>
<dbReference type="Proteomes" id="UP000237056">
    <property type="component" value="Unassembled WGS sequence"/>
</dbReference>
<dbReference type="PANTHER" id="PTHR31899:SF9">
    <property type="entry name" value="BETA-CAROTENE 3-HYDROXYLASE 1, CHLOROPLASTIC"/>
    <property type="match status" value="1"/>
</dbReference>
<comment type="caution">
    <text evidence="5">The sequence shown here is derived from an EMBL/GenBank/DDBJ whole genome shotgun (WGS) entry which is preliminary data.</text>
</comment>